<organism evidence="25 26">
    <name type="scientific">Acanthaster planci</name>
    <name type="common">Crown-of-thorns starfish</name>
    <dbReference type="NCBI Taxonomy" id="133434"/>
    <lineage>
        <taxon>Eukaryota</taxon>
        <taxon>Metazoa</taxon>
        <taxon>Echinodermata</taxon>
        <taxon>Eleutherozoa</taxon>
        <taxon>Asterozoa</taxon>
        <taxon>Asteroidea</taxon>
        <taxon>Valvatacea</taxon>
        <taxon>Valvatida</taxon>
        <taxon>Acanthasteridae</taxon>
        <taxon>Acanthaster</taxon>
    </lineage>
</organism>
<feature type="binding site" evidence="21">
    <location>
        <position position="1078"/>
    </location>
    <ligand>
        <name>Mo-molybdopterin</name>
        <dbReference type="ChEBI" id="CHEBI:71302"/>
    </ligand>
    <ligandPart>
        <name>Mo</name>
        <dbReference type="ChEBI" id="CHEBI:28685"/>
    </ligandPart>
</feature>
<keyword evidence="11" id="KW-0560">Oxidoreductase</keyword>
<evidence type="ECO:0000256" key="4">
    <source>
        <dbReference type="ARBA" id="ARBA00011738"/>
    </source>
</evidence>
<evidence type="ECO:0000256" key="9">
    <source>
        <dbReference type="ARBA" id="ARBA00022723"/>
    </source>
</evidence>
<feature type="binding site" evidence="21">
    <location>
        <position position="69"/>
    </location>
    <ligand>
        <name>[2Fe-2S] cluster</name>
        <dbReference type="ChEBI" id="CHEBI:190135"/>
        <label>1</label>
    </ligand>
</feature>
<dbReference type="SUPFAM" id="SSF54292">
    <property type="entry name" value="2Fe-2S ferredoxin-like"/>
    <property type="match status" value="1"/>
</dbReference>
<evidence type="ECO:0000256" key="2">
    <source>
        <dbReference type="ARBA" id="ARBA00004275"/>
    </source>
</evidence>
<comment type="cofactor">
    <cofactor evidence="21">
        <name>[2Fe-2S] cluster</name>
        <dbReference type="ChEBI" id="CHEBI:190135"/>
    </cofactor>
    <text evidence="21">Binds 2 [2Fe-2S] clusters.</text>
</comment>
<dbReference type="PROSITE" id="PS00197">
    <property type="entry name" value="2FE2S_FER_1"/>
    <property type="match status" value="1"/>
</dbReference>
<feature type="binding site" evidence="21">
    <location>
        <position position="39"/>
    </location>
    <ligand>
        <name>[2Fe-2S] cluster</name>
        <dbReference type="ChEBI" id="CHEBI:190135"/>
        <label>1</label>
    </ligand>
</feature>
<dbReference type="Gene3D" id="3.30.365.10">
    <property type="entry name" value="Aldehyde oxidase/xanthine dehydrogenase, molybdopterin binding domain"/>
    <property type="match status" value="4"/>
</dbReference>
<feature type="domain" description="2Fe-2S ferredoxin-type" evidence="23">
    <location>
        <begin position="1"/>
        <end position="87"/>
    </location>
</feature>
<dbReference type="GO" id="GO:0051537">
    <property type="term" value="F:2 iron, 2 sulfur cluster binding"/>
    <property type="evidence" value="ECO:0007669"/>
    <property type="project" value="UniProtKB-KW"/>
</dbReference>
<feature type="binding site" evidence="21">
    <location>
        <position position="112"/>
    </location>
    <ligand>
        <name>[2Fe-2S] cluster</name>
        <dbReference type="ChEBI" id="CHEBI:190135"/>
        <label>2</label>
    </ligand>
</feature>
<protein>
    <recommendedName>
        <fullName evidence="5">xanthine dehydrogenase</fullName>
        <ecNumber evidence="5">1.17.1.4</ecNumber>
    </recommendedName>
</protein>
<evidence type="ECO:0000313" key="25">
    <source>
        <dbReference type="Proteomes" id="UP000694845"/>
    </source>
</evidence>
<dbReference type="FunFam" id="1.10.150.120:FF:000009">
    <property type="entry name" value="Aldehyde oxidase 6"/>
    <property type="match status" value="1"/>
</dbReference>
<comment type="catalytic activity">
    <reaction evidence="17">
        <text>xanthine + NAD(+) + H2O = urate + NADH + H(+)</text>
        <dbReference type="Rhea" id="RHEA:16669"/>
        <dbReference type="ChEBI" id="CHEBI:15377"/>
        <dbReference type="ChEBI" id="CHEBI:15378"/>
        <dbReference type="ChEBI" id="CHEBI:17712"/>
        <dbReference type="ChEBI" id="CHEBI:17775"/>
        <dbReference type="ChEBI" id="CHEBI:57540"/>
        <dbReference type="ChEBI" id="CHEBI:57945"/>
        <dbReference type="EC" id="1.17.1.4"/>
    </reaction>
</comment>
<keyword evidence="7" id="KW-0285">Flavoprotein</keyword>
<dbReference type="PANTHER" id="PTHR45444:SF3">
    <property type="entry name" value="XANTHINE DEHYDROGENASE"/>
    <property type="match status" value="1"/>
</dbReference>
<evidence type="ECO:0000256" key="10">
    <source>
        <dbReference type="ARBA" id="ARBA00022827"/>
    </source>
</evidence>
<feature type="binding site" evidence="21">
    <location>
        <position position="144"/>
    </location>
    <ligand>
        <name>[2Fe-2S] cluster</name>
        <dbReference type="ChEBI" id="CHEBI:190135"/>
        <label>2</label>
    </ligand>
</feature>
<dbReference type="GeneID" id="110981399"/>
<dbReference type="InterPro" id="IPR016208">
    <property type="entry name" value="Ald_Oxase/xanthine_DH-like"/>
</dbReference>
<dbReference type="Gene3D" id="1.10.150.120">
    <property type="entry name" value="[2Fe-2S]-binding domain"/>
    <property type="match status" value="1"/>
</dbReference>
<dbReference type="InterPro" id="IPR005107">
    <property type="entry name" value="CO_DH_flav_C"/>
</dbReference>
<evidence type="ECO:0000256" key="20">
    <source>
        <dbReference type="PIRSR" id="PIRSR000127-2"/>
    </source>
</evidence>
<feature type="active site" description="Proton acceptor" evidence="19">
    <location>
        <position position="1260"/>
    </location>
</feature>
<dbReference type="GO" id="GO:0005506">
    <property type="term" value="F:iron ion binding"/>
    <property type="evidence" value="ECO:0007669"/>
    <property type="project" value="InterPro"/>
</dbReference>
<dbReference type="InterPro" id="IPR046867">
    <property type="entry name" value="AldOxase/xan_DH_MoCoBD2"/>
</dbReference>
<dbReference type="FunFam" id="3.30.465.10:FF:000004">
    <property type="entry name" value="Xanthine dehydrogenase/oxidase"/>
    <property type="match status" value="1"/>
</dbReference>
<evidence type="ECO:0000256" key="15">
    <source>
        <dbReference type="ARBA" id="ARBA00023140"/>
    </source>
</evidence>
<name>A0A8B7YMZ1_ACAPL</name>
<dbReference type="Proteomes" id="UP000694845">
    <property type="component" value="Unplaced"/>
</dbReference>
<dbReference type="InterPro" id="IPR012675">
    <property type="entry name" value="Beta-grasp_dom_sf"/>
</dbReference>
<comment type="similarity">
    <text evidence="3">Belongs to the xanthine dehydrogenase family.</text>
</comment>
<comment type="subunit">
    <text evidence="4">Homodimer.</text>
</comment>
<comment type="cofactor">
    <cofactor evidence="1 20">
        <name>FAD</name>
        <dbReference type="ChEBI" id="CHEBI:57692"/>
    </cofactor>
</comment>
<dbReference type="InterPro" id="IPR000674">
    <property type="entry name" value="Ald_Oxase/Xan_DH_a/b"/>
</dbReference>
<evidence type="ECO:0000256" key="17">
    <source>
        <dbReference type="ARBA" id="ARBA00049017"/>
    </source>
</evidence>
<dbReference type="InterPro" id="IPR002888">
    <property type="entry name" value="2Fe-2S-bd"/>
</dbReference>
<feature type="binding site" evidence="21">
    <location>
        <position position="44"/>
    </location>
    <ligand>
        <name>[2Fe-2S] cluster</name>
        <dbReference type="ChEBI" id="CHEBI:190135"/>
        <label>1</label>
    </ligand>
</feature>
<feature type="compositionally biased region" description="Low complexity" evidence="22">
    <location>
        <begin position="1065"/>
        <end position="1076"/>
    </location>
</feature>
<dbReference type="InterPro" id="IPR008274">
    <property type="entry name" value="AldOxase/xan_DH_MoCoBD1"/>
</dbReference>
<feature type="binding site" evidence="20">
    <location>
        <begin position="344"/>
        <end position="348"/>
    </location>
    <ligand>
        <name>FAD</name>
        <dbReference type="ChEBI" id="CHEBI:57692"/>
    </ligand>
</feature>
<dbReference type="EC" id="1.17.1.4" evidence="5"/>
<dbReference type="InterPro" id="IPR036683">
    <property type="entry name" value="CO_DH_flav_C_dom_sf"/>
</dbReference>
<dbReference type="NCBIfam" id="TIGR02963">
    <property type="entry name" value="xanthine_xdhA"/>
    <property type="match status" value="1"/>
</dbReference>
<dbReference type="InterPro" id="IPR001041">
    <property type="entry name" value="2Fe-2S_ferredoxin-type"/>
</dbReference>
<feature type="binding site" evidence="20">
    <location>
        <position position="913"/>
    </location>
    <ligand>
        <name>substrate</name>
    </ligand>
</feature>
<evidence type="ECO:0000256" key="16">
    <source>
        <dbReference type="ARBA" id="ARBA00034078"/>
    </source>
</evidence>
<evidence type="ECO:0000256" key="5">
    <source>
        <dbReference type="ARBA" id="ARBA00013123"/>
    </source>
</evidence>
<dbReference type="Gene3D" id="3.10.20.30">
    <property type="match status" value="1"/>
</dbReference>
<keyword evidence="6 21" id="KW-0500">Molybdenum</keyword>
<dbReference type="FunFam" id="3.30.365.10:FF:000004">
    <property type="entry name" value="Xanthine dehydrogenase oxidase"/>
    <property type="match status" value="1"/>
</dbReference>
<evidence type="ECO:0000256" key="22">
    <source>
        <dbReference type="SAM" id="MobiDB-lite"/>
    </source>
</evidence>
<evidence type="ECO:0000256" key="19">
    <source>
        <dbReference type="PIRSR" id="PIRSR000127-1"/>
    </source>
</evidence>
<evidence type="ECO:0000256" key="1">
    <source>
        <dbReference type="ARBA" id="ARBA00001974"/>
    </source>
</evidence>
<dbReference type="Gene3D" id="3.30.43.10">
    <property type="entry name" value="Uridine Diphospho-n-acetylenolpyruvylglucosamine Reductase, domain 2"/>
    <property type="match status" value="1"/>
</dbReference>
<comment type="cofactor">
    <cofactor evidence="21">
        <name>Mo-molybdopterin</name>
        <dbReference type="ChEBI" id="CHEBI:71302"/>
    </cofactor>
    <text evidence="21">Binds 1 Mo-molybdopterin (Mo-MPT) cofactor per subunit.</text>
</comment>
<proteinExistence type="inferred from homology"/>
<dbReference type="InterPro" id="IPR036884">
    <property type="entry name" value="2Fe-2S-bd_dom_sf"/>
</dbReference>
<dbReference type="InterPro" id="IPR036856">
    <property type="entry name" value="Ald_Oxase/Xan_DH_a/b_sf"/>
</dbReference>
<dbReference type="OMA" id="FFRFYLY"/>
<keyword evidence="13 21" id="KW-0411">Iron-sulfur</keyword>
<dbReference type="InterPro" id="IPR006058">
    <property type="entry name" value="2Fe2S_fd_BS"/>
</dbReference>
<evidence type="ECO:0000256" key="6">
    <source>
        <dbReference type="ARBA" id="ARBA00022505"/>
    </source>
</evidence>
<dbReference type="InterPro" id="IPR016166">
    <property type="entry name" value="FAD-bd_PCMH"/>
</dbReference>
<dbReference type="PROSITE" id="PS51387">
    <property type="entry name" value="FAD_PCMH"/>
    <property type="match status" value="1"/>
</dbReference>
<dbReference type="PROSITE" id="PS51085">
    <property type="entry name" value="2FE2S_FER_2"/>
    <property type="match status" value="1"/>
</dbReference>
<reference evidence="26" key="1">
    <citation type="submission" date="2025-08" db="UniProtKB">
        <authorList>
            <consortium name="RefSeq"/>
        </authorList>
    </citation>
    <scope>IDENTIFICATION</scope>
</reference>
<dbReference type="Pfam" id="PF01799">
    <property type="entry name" value="Fer2_2"/>
    <property type="match status" value="1"/>
</dbReference>
<keyword evidence="10 20" id="KW-0274">FAD</keyword>
<dbReference type="Pfam" id="PF02738">
    <property type="entry name" value="MoCoBD_1"/>
    <property type="match status" value="1"/>
</dbReference>
<dbReference type="GO" id="GO:0071949">
    <property type="term" value="F:FAD binding"/>
    <property type="evidence" value="ECO:0007669"/>
    <property type="project" value="InterPro"/>
</dbReference>
<feature type="binding site" evidence="20">
    <location>
        <position position="357"/>
    </location>
    <ligand>
        <name>FAD</name>
        <dbReference type="ChEBI" id="CHEBI:57692"/>
    </ligand>
</feature>
<dbReference type="SUPFAM" id="SSF56176">
    <property type="entry name" value="FAD-binding/transporter-associated domain-like"/>
    <property type="match status" value="1"/>
</dbReference>
<gene>
    <name evidence="26" type="primary">LOC110981399</name>
</gene>
<feature type="binding site" evidence="21">
    <location>
        <position position="109"/>
    </location>
    <ligand>
        <name>[2Fe-2S] cluster</name>
        <dbReference type="ChEBI" id="CHEBI:190135"/>
        <label>2</label>
    </ligand>
</feature>
<dbReference type="Gene3D" id="3.90.1170.50">
    <property type="entry name" value="Aldehyde oxidase/xanthine dehydrogenase, a/b hammerhead"/>
    <property type="match status" value="1"/>
</dbReference>
<dbReference type="Gene3D" id="3.30.465.10">
    <property type="match status" value="1"/>
</dbReference>
<dbReference type="SUPFAM" id="SSF56003">
    <property type="entry name" value="Molybdenum cofactor-binding domain"/>
    <property type="match status" value="1"/>
</dbReference>
<dbReference type="KEGG" id="aplc:110981399"/>
<dbReference type="Pfam" id="PF03450">
    <property type="entry name" value="CO_deh_flav_C"/>
    <property type="match status" value="1"/>
</dbReference>
<evidence type="ECO:0000256" key="7">
    <source>
        <dbReference type="ARBA" id="ARBA00022630"/>
    </source>
</evidence>
<evidence type="ECO:0000256" key="11">
    <source>
        <dbReference type="ARBA" id="ARBA00023002"/>
    </source>
</evidence>
<dbReference type="InterPro" id="IPR037165">
    <property type="entry name" value="AldOxase/xan_DH_Mopterin-bd_sf"/>
</dbReference>
<keyword evidence="15" id="KW-0576">Peroxisome</keyword>
<dbReference type="PIRSF" id="PIRSF000127">
    <property type="entry name" value="Xanthine_DH"/>
    <property type="match status" value="1"/>
</dbReference>
<feature type="domain" description="FAD-binding PCMH-type" evidence="24">
    <location>
        <begin position="226"/>
        <end position="411"/>
    </location>
</feature>
<feature type="binding site" evidence="20">
    <location>
        <position position="334"/>
    </location>
    <ligand>
        <name>FAD</name>
        <dbReference type="ChEBI" id="CHEBI:57692"/>
    </ligand>
</feature>
<feature type="binding site" evidence="21">
    <location>
        <position position="911"/>
    </location>
    <ligand>
        <name>Mo-molybdopterin</name>
        <dbReference type="ChEBI" id="CHEBI:71302"/>
    </ligand>
    <ligandPart>
        <name>Mo</name>
        <dbReference type="ChEBI" id="CHEBI:28685"/>
    </ligandPart>
</feature>
<accession>A0A8B7YMZ1</accession>
<dbReference type="PANTHER" id="PTHR45444">
    <property type="entry name" value="XANTHINE DEHYDROGENASE"/>
    <property type="match status" value="1"/>
</dbReference>
<dbReference type="FunFam" id="3.30.390.50:FF:000001">
    <property type="entry name" value="Xanthine dehydrogenase oxidase"/>
    <property type="match status" value="1"/>
</dbReference>
<dbReference type="FunFam" id="3.30.43.10:FF:000001">
    <property type="entry name" value="Xanthine dehydrogenase/oxidase"/>
    <property type="match status" value="1"/>
</dbReference>
<feature type="region of interest" description="Disordered" evidence="22">
    <location>
        <begin position="1065"/>
        <end position="1084"/>
    </location>
</feature>
<dbReference type="OrthoDB" id="8300278at2759"/>
<comment type="subcellular location">
    <subcellularLocation>
        <location evidence="2">Peroxisome</location>
    </subcellularLocation>
</comment>
<dbReference type="Pfam" id="PF00941">
    <property type="entry name" value="FAD_binding_5"/>
    <property type="match status" value="1"/>
</dbReference>
<dbReference type="SUPFAM" id="SSF54665">
    <property type="entry name" value="CO dehydrogenase molybdoprotein N-domain-like"/>
    <property type="match status" value="1"/>
</dbReference>
<dbReference type="GO" id="GO:0005777">
    <property type="term" value="C:peroxisome"/>
    <property type="evidence" value="ECO:0007669"/>
    <property type="project" value="UniProtKB-SubCell"/>
</dbReference>
<evidence type="ECO:0000256" key="3">
    <source>
        <dbReference type="ARBA" id="ARBA00006849"/>
    </source>
</evidence>
<dbReference type="SUPFAM" id="SSF55447">
    <property type="entry name" value="CO dehydrogenase flavoprotein C-terminal domain-like"/>
    <property type="match status" value="1"/>
</dbReference>
<dbReference type="InterPro" id="IPR014307">
    <property type="entry name" value="Xanthine_DH_ssu"/>
</dbReference>
<dbReference type="SMART" id="SM01008">
    <property type="entry name" value="Ald_Xan_dh_C"/>
    <property type="match status" value="1"/>
</dbReference>
<dbReference type="FunFam" id="3.10.20.30:FF:000015">
    <property type="entry name" value="Aldehyde oxidase 1"/>
    <property type="match status" value="1"/>
</dbReference>
<dbReference type="FunFam" id="3.30.365.10:FF:000003">
    <property type="entry name" value="Aldehyde oxidase 1"/>
    <property type="match status" value="1"/>
</dbReference>
<keyword evidence="9 21" id="KW-0479">Metal-binding</keyword>
<dbReference type="InterPro" id="IPR036318">
    <property type="entry name" value="FAD-bd_PCMH-like_sf"/>
</dbReference>
<evidence type="ECO:0000256" key="12">
    <source>
        <dbReference type="ARBA" id="ARBA00023004"/>
    </source>
</evidence>
<dbReference type="Gene3D" id="3.30.390.50">
    <property type="entry name" value="CO dehydrogenase flavoprotein, C-terminal domain"/>
    <property type="match status" value="1"/>
</dbReference>
<dbReference type="Pfam" id="PF00111">
    <property type="entry name" value="Fer2"/>
    <property type="match status" value="1"/>
</dbReference>
<dbReference type="InterPro" id="IPR016169">
    <property type="entry name" value="FAD-bd_PCMH_sub2"/>
</dbReference>
<dbReference type="RefSeq" id="XP_022094633.1">
    <property type="nucleotide sequence ID" value="XM_022238941.1"/>
</dbReference>
<evidence type="ECO:0000256" key="18">
    <source>
        <dbReference type="ARBA" id="ARBA00049517"/>
    </source>
</evidence>
<evidence type="ECO:0000259" key="23">
    <source>
        <dbReference type="PROSITE" id="PS51085"/>
    </source>
</evidence>
<keyword evidence="8 21" id="KW-0001">2Fe-2S</keyword>
<dbReference type="Pfam" id="PF01315">
    <property type="entry name" value="Ald_Xan_dh_C"/>
    <property type="match status" value="1"/>
</dbReference>
<evidence type="ECO:0000256" key="21">
    <source>
        <dbReference type="PIRSR" id="PIRSR000127-3"/>
    </source>
</evidence>
<feature type="binding site" evidence="21">
    <location>
        <position position="146"/>
    </location>
    <ligand>
        <name>[2Fe-2S] cluster</name>
        <dbReference type="ChEBI" id="CHEBI:190135"/>
        <label>2</label>
    </ligand>
</feature>
<dbReference type="SMART" id="SM01092">
    <property type="entry name" value="CO_deh_flav_C"/>
    <property type="match status" value="1"/>
</dbReference>
<keyword evidence="14" id="KW-0520">NAD</keyword>
<feature type="binding site" evidence="20">
    <location>
        <position position="1009"/>
    </location>
    <ligand>
        <name>substrate</name>
    </ligand>
</feature>
<comment type="cofactor">
    <cofactor evidence="16">
        <name>[2Fe-2S] cluster</name>
        <dbReference type="ChEBI" id="CHEBI:190135"/>
    </cofactor>
</comment>
<evidence type="ECO:0000313" key="26">
    <source>
        <dbReference type="RefSeq" id="XP_022094633.1"/>
    </source>
</evidence>
<dbReference type="Pfam" id="PF20256">
    <property type="entry name" value="MoCoBD_2"/>
    <property type="match status" value="1"/>
</dbReference>
<dbReference type="InterPro" id="IPR016167">
    <property type="entry name" value="FAD-bd_PCMH_sub1"/>
</dbReference>
<feature type="binding site" evidence="21">
    <location>
        <position position="797"/>
    </location>
    <ligand>
        <name>Mo-molybdopterin</name>
        <dbReference type="ChEBI" id="CHEBI:71302"/>
    </ligand>
    <ligandPart>
        <name>Mo</name>
        <dbReference type="ChEBI" id="CHEBI:28685"/>
    </ligandPart>
</feature>
<feature type="binding site" evidence="21">
    <location>
        <position position="47"/>
    </location>
    <ligand>
        <name>[2Fe-2S] cluster</name>
        <dbReference type="ChEBI" id="CHEBI:190135"/>
        <label>1</label>
    </ligand>
</feature>
<sequence>MFVFFCNGKKVVDKHVDPQLTLLTYLRTKLLLTGSKLGCGEGGCGACTVMLSRYSAKDQTIRHFAVNACLIPICYVHGMAVTTVEGIGSTKTRLHPVQERLAKAHGCQCGFCTPGFVMSMYTLLRNNPQPTMEEIESAFEGNLCRCTGYRAILQGYKSFTKEGCCGSNKNSTGCSELLMRKRHSHSVSTSLFDPSEFVPYDPSQEPIFPPELMLRHREEPTKLLKFVSEQITWFRPVTVQQVLDIKDKYPEAKMVVGNSEIGVEVKFKDQVYPVLIDVNHIPALTEISTTPTGVKVGASVSLTELNHFLPSVMQAQPEHKTRLYAAIVEMLRWFAGHQIRNVASLGGNIATGSPISDLNPLLMASMSTLQLASQTGTRTVTMDGNFFTGYRKSVIGKDEVIVTVDIPFTSENEYFYGYKQASRREDDVSIVNAGMRVIFKPGSNVVADCTLAYGGMAPTTVLAKKTMKAITGRKWEHDLVEAMYPTLGEDLPLPPGAPGGMEPYRQSLTLSFFFKFYLTVLEQISLKMPGLNEISVPTSYKTATQSYQKHPAMGVQMYQEVPPGQPESDAVGRPLTHQSALKQATGEALYVDDLPTIKGELYLGLVLSKKAHANILSVDTSAALAVDGVHAFVDVGDVPGSNELGATPIQDDLLFAEKEVTCVGQVIGVVVADNKDIAQRAARLVEVRYDELPAIITIEDAIERGSFFPCNLAIKKGNVEEALVTSECILEGEMKIGGQDHFYLETMSTLVIPGEGGEVEVISSSQWPTLTQKMVAMALGVPNNKVVSRVKRIGGAFGGKASRSGLLAAMCAVAANKVNRPVRLMLDRDEDMVMTGIRHPFLGRYKTGFTRNGRLTALQIDLYNNGGNTMDLSSAVIEKALFNMDNCYKIPNVRVSGHPCKTNIASNTGFRGFGGPEANMMIESILHTISIEYGLSPIQIREMNFYKEGDRTYFGQELKNWNLDRCWSECIRKSDFHRRKQDVDEFNRKSRWKKRGIAMTPAKYGIAYTHVPMNQAGALVHVYTDGTVLVTHAGTEMGQGLHTKMIQVASRTLRISPEKIHISETSTNTVPNTSPTAGSTSSDLNGMAVKEACETILHRLEPFIHNNPKGTWESWINAAYLKRVSLSSTGFYKTPDLHFNWETGEGRPFNYFTYGVAVSEVEIDCLTGDHQVLRTDIVMDVGDSINPAVDVGQIEGGFVQGYGWLVLEDYRMTPTGHLLTKGPGFYKIPGVGDIPKEFNISLLTRAPNSLAICSSKGIGEPPVFLAASVFFAIKDAIQSARDNAGLPGVFHLNSPATAERIRMACQDRFTQQVPQSDPGTHSPFFVRP</sequence>
<dbReference type="InterPro" id="IPR002346">
    <property type="entry name" value="Mopterin_DH_FAD-bd"/>
</dbReference>
<evidence type="ECO:0000256" key="8">
    <source>
        <dbReference type="ARBA" id="ARBA00022714"/>
    </source>
</evidence>
<keyword evidence="25" id="KW-1185">Reference proteome</keyword>
<feature type="binding site" evidence="20">
    <location>
        <position position="419"/>
    </location>
    <ligand>
        <name>FAD</name>
        <dbReference type="ChEBI" id="CHEBI:57692"/>
    </ligand>
</feature>
<dbReference type="FunFam" id="3.30.365.10:FF:000001">
    <property type="entry name" value="Xanthine dehydrogenase oxidase"/>
    <property type="match status" value="1"/>
</dbReference>
<keyword evidence="12 21" id="KW-0408">Iron</keyword>
<dbReference type="GO" id="GO:0004854">
    <property type="term" value="F:xanthine dehydrogenase activity"/>
    <property type="evidence" value="ECO:0007669"/>
    <property type="project" value="UniProtKB-EC"/>
</dbReference>
<evidence type="ECO:0000256" key="14">
    <source>
        <dbReference type="ARBA" id="ARBA00023027"/>
    </source>
</evidence>
<evidence type="ECO:0000259" key="24">
    <source>
        <dbReference type="PROSITE" id="PS51387"/>
    </source>
</evidence>
<evidence type="ECO:0000256" key="13">
    <source>
        <dbReference type="ARBA" id="ARBA00023014"/>
    </source>
</evidence>
<feature type="binding site" evidence="21">
    <location>
        <position position="766"/>
    </location>
    <ligand>
        <name>Mo-molybdopterin</name>
        <dbReference type="ChEBI" id="CHEBI:71302"/>
    </ligand>
    <ligandPart>
        <name>Mo</name>
        <dbReference type="ChEBI" id="CHEBI:28685"/>
    </ligandPart>
</feature>
<dbReference type="SUPFAM" id="SSF47741">
    <property type="entry name" value="CO dehydrogenase ISP C-domain like"/>
    <property type="match status" value="1"/>
</dbReference>
<comment type="catalytic activity">
    <reaction evidence="18">
        <text>hypoxanthine + NAD(+) + H2O = xanthine + NADH + H(+)</text>
        <dbReference type="Rhea" id="RHEA:24670"/>
        <dbReference type="ChEBI" id="CHEBI:15377"/>
        <dbReference type="ChEBI" id="CHEBI:15378"/>
        <dbReference type="ChEBI" id="CHEBI:17368"/>
        <dbReference type="ChEBI" id="CHEBI:17712"/>
        <dbReference type="ChEBI" id="CHEBI:57540"/>
        <dbReference type="ChEBI" id="CHEBI:57945"/>
        <dbReference type="EC" id="1.17.1.4"/>
    </reaction>
</comment>
<dbReference type="FunFam" id="3.90.1170.50:FF:000001">
    <property type="entry name" value="Aldehyde oxidase 1"/>
    <property type="match status" value="1"/>
</dbReference>
<dbReference type="InterPro" id="IPR036010">
    <property type="entry name" value="2Fe-2S_ferredoxin-like_sf"/>
</dbReference>